<dbReference type="Gene3D" id="3.30.830.10">
    <property type="entry name" value="Metalloenzyme, LuxS/M16 peptidase-like"/>
    <property type="match status" value="4"/>
</dbReference>
<name>A0A0A5HS76_PHOS4</name>
<dbReference type="RefSeq" id="WP_038192873.1">
    <property type="nucleotide sequence ID" value="NZ_JRWP01000053.1"/>
</dbReference>
<proteinExistence type="inferred from homology"/>
<organism evidence="8 9">
    <name type="scientific">Photobacterium sp. (strain ATCC 43367)</name>
    <dbReference type="NCBI Taxonomy" id="379097"/>
    <lineage>
        <taxon>Bacteria</taxon>
        <taxon>Pseudomonadati</taxon>
        <taxon>Pseudomonadota</taxon>
        <taxon>Gammaproteobacteria</taxon>
        <taxon>Vibrionales</taxon>
        <taxon>Vibrionaceae</taxon>
        <taxon>Vibrio</taxon>
        <taxon>Vibrio oreintalis group</taxon>
    </lineage>
</organism>
<dbReference type="InterPro" id="IPR011249">
    <property type="entry name" value="Metalloenz_LuxS/M16"/>
</dbReference>
<evidence type="ECO:0000256" key="3">
    <source>
        <dbReference type="ARBA" id="ARBA00022801"/>
    </source>
</evidence>
<dbReference type="AlphaFoldDB" id="A0A0A5HS76"/>
<gene>
    <name evidence="8" type="ORF">NM06_18700</name>
</gene>
<evidence type="ECO:0000256" key="4">
    <source>
        <dbReference type="ARBA" id="ARBA00022833"/>
    </source>
</evidence>
<evidence type="ECO:0000313" key="8">
    <source>
        <dbReference type="EMBL" id="KGY07155.1"/>
    </source>
</evidence>
<feature type="domain" description="Peptidase M16 C-terminal" evidence="7">
    <location>
        <begin position="220"/>
        <end position="394"/>
    </location>
</feature>
<evidence type="ECO:0000256" key="2">
    <source>
        <dbReference type="ARBA" id="ARBA00022670"/>
    </source>
</evidence>
<keyword evidence="4" id="KW-0862">Zinc</keyword>
<dbReference type="PROSITE" id="PS51257">
    <property type="entry name" value="PROKAR_LIPOPROTEIN"/>
    <property type="match status" value="1"/>
</dbReference>
<dbReference type="GO" id="GO:0046872">
    <property type="term" value="F:metal ion binding"/>
    <property type="evidence" value="ECO:0007669"/>
    <property type="project" value="InterPro"/>
</dbReference>
<evidence type="ECO:0000256" key="1">
    <source>
        <dbReference type="ARBA" id="ARBA00007261"/>
    </source>
</evidence>
<evidence type="ECO:0000256" key="5">
    <source>
        <dbReference type="ARBA" id="ARBA00023049"/>
    </source>
</evidence>
<comment type="similarity">
    <text evidence="1">Belongs to the peptidase M16 family.</text>
</comment>
<dbReference type="InterPro" id="IPR007863">
    <property type="entry name" value="Peptidase_M16_C"/>
</dbReference>
<feature type="domain" description="Peptidase M16 N-terminal" evidence="6">
    <location>
        <begin position="539"/>
        <end position="655"/>
    </location>
</feature>
<keyword evidence="5" id="KW-0482">Metalloprotease</keyword>
<dbReference type="InterPro" id="IPR011765">
    <property type="entry name" value="Pept_M16_N"/>
</dbReference>
<dbReference type="PANTHER" id="PTHR43690:SF35">
    <property type="entry name" value="NON-CATALYTIC MEMBER OF PEPTIDASE SUBFAMILY M16B-RELATED"/>
    <property type="match status" value="1"/>
</dbReference>
<dbReference type="Pfam" id="PF05193">
    <property type="entry name" value="Peptidase_M16_C"/>
    <property type="match status" value="2"/>
</dbReference>
<keyword evidence="2" id="KW-0645">Protease</keyword>
<dbReference type="GO" id="GO:0008237">
    <property type="term" value="F:metallopeptidase activity"/>
    <property type="evidence" value="ECO:0007669"/>
    <property type="project" value="UniProtKB-KW"/>
</dbReference>
<comment type="caution">
    <text evidence="8">The sequence shown here is derived from an EMBL/GenBank/DDBJ whole genome shotgun (WGS) entry which is preliminary data.</text>
</comment>
<feature type="domain" description="Peptidase M16 N-terminal" evidence="6">
    <location>
        <begin position="64"/>
        <end position="181"/>
    </location>
</feature>
<dbReference type="PANTHER" id="PTHR43690">
    <property type="entry name" value="NARDILYSIN"/>
    <property type="match status" value="1"/>
</dbReference>
<protein>
    <submittedName>
        <fullName evidence="8">Peptidase M16</fullName>
    </submittedName>
</protein>
<dbReference type="GO" id="GO:0006508">
    <property type="term" value="P:proteolysis"/>
    <property type="evidence" value="ECO:0007669"/>
    <property type="project" value="UniProtKB-KW"/>
</dbReference>
<keyword evidence="3" id="KW-0378">Hydrolase</keyword>
<evidence type="ECO:0000313" key="9">
    <source>
        <dbReference type="Proteomes" id="UP000030451"/>
    </source>
</evidence>
<feature type="domain" description="Peptidase M16 C-terminal" evidence="7">
    <location>
        <begin position="687"/>
        <end position="858"/>
    </location>
</feature>
<sequence>MRKIWLGAFSLVALYGCSTSNLPSVSLFSSLPEGVTLIEEVDPQPGKAMIPYSKYKLDNGLTVILSPDDSDPLVHVDVTYHVGSAREEIGKSGFAHFFEHMMFQGSEHVGDQEHFKIITEAGGTLNGTTNRDRTNYFETVPSNQLEKMLWLESDRMGFLLDAVSQRKFEIQRDTVKNERAQNYDNRPYGLMWEKIGEAMYPEGHPYSWQTIGYVEDLDRVDVNDLKAFFLRWYGPNNAVLTIGGDLDVDQTLEWVNKYFGSIPTGPEVDKAPKQPAVLTEDRYITLQDRIQQPMVVVGWPTTYRGEETQVSLDALANVLGSGANSLLYQKLVKTQKAVDAGAFQDCAELACNFYVYAMAPSGEKGQLKPLYEELMQTLNEFEAQGVDQSRLDQITGMAEADAVFALQSVRGKVSQLASNQTFFDQPDRLQSQLERIRAVSPESVMKAYKDYVNGHKKVTLSVVPKGKSDFAVAPANFVTPARTLPEYAKVTESDLEYRRPVDEFYRSVMPQVAEGVKAQMPKLYSVYFDNGVELLGTVSDETPTVQLNIRLPAGERYVAKGQEGLANLTAAMMQEGTLKSSVEELQAQLDKLGSSVSIDAANYTTNIAISSLEKNLPQTLALVEEILFEPAFKQQDFERNKRQMLESIVYQHQKPSWLASQATRQVLFSGSIYQRPSDGTAKSVEALTLDDVKAFYRTHYTPQGTQIVVVGDISKRQIKKSLAFIENWQGKAAPLLRPQLVSDPGEQKIYLVDKPGAPQSIVRFVRQGLPFDATGETYLTQLANFNLAGNFNSRLNQNLREDKGYTYGASGYLAANREVGAIVFSAQVRADSTLASIREFENELNEYSLEGMSDAEMKFLRLAVGQQDALKYETPSQKAQLLSSILAYSLDEDYLKQRNEIVETVEKSTLDQLSAKWFTPKDYQIIVVGDVNTLRPQLESLQIPIEELEIIR</sequence>
<dbReference type="EMBL" id="JRWP01000053">
    <property type="protein sequence ID" value="KGY07155.1"/>
    <property type="molecule type" value="Genomic_DNA"/>
</dbReference>
<dbReference type="OrthoDB" id="9811314at2"/>
<reference evidence="8 9" key="1">
    <citation type="submission" date="2014-10" db="EMBL/GenBank/DDBJ databases">
        <title>Genome sequencing of Vibrio sinaloensis T08.</title>
        <authorList>
            <person name="Chan K.-G."/>
            <person name="Mohamad N.I."/>
        </authorList>
    </citation>
    <scope>NUCLEOTIDE SEQUENCE [LARGE SCALE GENOMIC DNA]</scope>
    <source>
        <strain evidence="8 9">T08</strain>
    </source>
</reference>
<dbReference type="FunFam" id="3.30.830.10:FF:000046">
    <property type="entry name" value="Peptidase, M16 family"/>
    <property type="match status" value="1"/>
</dbReference>
<evidence type="ECO:0000259" key="7">
    <source>
        <dbReference type="Pfam" id="PF05193"/>
    </source>
</evidence>
<dbReference type="SUPFAM" id="SSF63411">
    <property type="entry name" value="LuxS/MPP-like metallohydrolase"/>
    <property type="match status" value="4"/>
</dbReference>
<dbReference type="Pfam" id="PF00675">
    <property type="entry name" value="Peptidase_M16"/>
    <property type="match status" value="2"/>
</dbReference>
<dbReference type="STRING" id="379097.SE23_09860"/>
<accession>A0A0A5HS76</accession>
<evidence type="ECO:0000259" key="6">
    <source>
        <dbReference type="Pfam" id="PF00675"/>
    </source>
</evidence>
<dbReference type="Proteomes" id="UP000030451">
    <property type="component" value="Unassembled WGS sequence"/>
</dbReference>
<dbReference type="InterPro" id="IPR050626">
    <property type="entry name" value="Peptidase_M16"/>
</dbReference>